<dbReference type="Gene3D" id="3.20.20.70">
    <property type="entry name" value="Aldolase class I"/>
    <property type="match status" value="1"/>
</dbReference>
<feature type="binding site" evidence="4">
    <location>
        <begin position="213"/>
        <end position="214"/>
    </location>
    <ligand>
        <name>3-amino-2-oxopropyl phosphate</name>
        <dbReference type="ChEBI" id="CHEBI:57279"/>
    </ligand>
</feature>
<keyword evidence="8" id="KW-1185">Reference proteome</keyword>
<sequence length="262" mass="28005">MAVRLHINIDHVATVRNARGTRYPDPVFAAGLCEAAGADGITAHLREDRRHITDDDVTRLRASVQTLLNLEMAVTEEMINIASRVRPDVITLVPERREERTTEGGLDVIGQRAGVEAAVKMAKERGIKVSLFIGADEAMVEASAALGVAQIELHTGEYCHASGEQAEHELDRLKRAAARGAALGLEIAAGHGLTRHNVGPVVAIPDIVEVNIGHSVIADAVFFGLDRAVRDLRRAVDRGLGGRAPLAGAEPPNADNARGRSR</sequence>
<feature type="binding site" evidence="4">
    <location>
        <position position="8"/>
    </location>
    <ligand>
        <name>3-amino-2-oxopropyl phosphate</name>
        <dbReference type="ChEBI" id="CHEBI:57279"/>
    </ligand>
</feature>
<dbReference type="UniPathway" id="UPA00244">
    <property type="reaction ID" value="UER00313"/>
</dbReference>
<feature type="active site" description="Proton acceptor" evidence="4">
    <location>
        <position position="71"/>
    </location>
</feature>
<dbReference type="PANTHER" id="PTHR30456">
    <property type="entry name" value="PYRIDOXINE 5'-PHOSPHATE SYNTHASE"/>
    <property type="match status" value="1"/>
</dbReference>
<feature type="binding site" evidence="4">
    <location>
        <position position="101"/>
    </location>
    <ligand>
        <name>1-deoxy-D-xylulose 5-phosphate</name>
        <dbReference type="ChEBI" id="CHEBI:57792"/>
    </ligand>
</feature>
<feature type="active site" description="Proton acceptor" evidence="4">
    <location>
        <position position="44"/>
    </location>
</feature>
<evidence type="ECO:0000256" key="6">
    <source>
        <dbReference type="SAM" id="MobiDB-lite"/>
    </source>
</evidence>
<feature type="binding site" evidence="4">
    <location>
        <begin position="10"/>
        <end position="11"/>
    </location>
    <ligand>
        <name>1-deoxy-D-xylulose 5-phosphate</name>
        <dbReference type="ChEBI" id="CHEBI:57792"/>
    </ligand>
</feature>
<dbReference type="EC" id="2.6.99.2" evidence="4 5"/>
<dbReference type="EMBL" id="SSMQ01000012">
    <property type="protein sequence ID" value="TKD08847.1"/>
    <property type="molecule type" value="Genomic_DNA"/>
</dbReference>
<dbReference type="NCBIfam" id="NF003625">
    <property type="entry name" value="PRK05265.1-3"/>
    <property type="match status" value="1"/>
</dbReference>
<dbReference type="HAMAP" id="MF_00279">
    <property type="entry name" value="PdxJ"/>
    <property type="match status" value="1"/>
</dbReference>
<proteinExistence type="inferred from homology"/>
<feature type="active site" description="Proton donor" evidence="4">
    <location>
        <position position="191"/>
    </location>
</feature>
<dbReference type="GO" id="GO:0008615">
    <property type="term" value="P:pyridoxine biosynthetic process"/>
    <property type="evidence" value="ECO:0007669"/>
    <property type="project" value="UniProtKB-UniRule"/>
</dbReference>
<reference evidence="7 8" key="1">
    <citation type="submission" date="2019-04" db="EMBL/GenBank/DDBJ databases">
        <authorList>
            <person name="Li Y."/>
            <person name="Wang J."/>
        </authorList>
    </citation>
    <scope>NUCLEOTIDE SEQUENCE [LARGE SCALE GENOMIC DNA]</scope>
    <source>
        <strain evidence="7 8">DSM 14668</strain>
    </source>
</reference>
<dbReference type="InterPro" id="IPR013785">
    <property type="entry name" value="Aldolase_TIM"/>
</dbReference>
<evidence type="ECO:0000256" key="3">
    <source>
        <dbReference type="ARBA" id="ARBA00023096"/>
    </source>
</evidence>
<dbReference type="SUPFAM" id="SSF63892">
    <property type="entry name" value="Pyridoxine 5'-phosphate synthase"/>
    <property type="match status" value="1"/>
</dbReference>
<feature type="binding site" evidence="4">
    <location>
        <position position="51"/>
    </location>
    <ligand>
        <name>1-deoxy-D-xylulose 5-phosphate</name>
        <dbReference type="ChEBI" id="CHEBI:57792"/>
    </ligand>
</feature>
<dbReference type="NCBIfam" id="TIGR00559">
    <property type="entry name" value="pdxJ"/>
    <property type="match status" value="1"/>
</dbReference>
<feature type="binding site" evidence="4">
    <location>
        <position position="192"/>
    </location>
    <ligand>
        <name>3-amino-2-oxopropyl phosphate</name>
        <dbReference type="ChEBI" id="CHEBI:57279"/>
    </ligand>
</feature>
<comment type="pathway">
    <text evidence="4">Cofactor biosynthesis; pyridoxine 5'-phosphate biosynthesis; pyridoxine 5'-phosphate from D-erythrose 4-phosphate: step 5/5.</text>
</comment>
<comment type="subcellular location">
    <subcellularLocation>
        <location evidence="4">Cytoplasm</location>
    </subcellularLocation>
</comment>
<evidence type="ECO:0000256" key="5">
    <source>
        <dbReference type="NCBIfam" id="TIGR00559"/>
    </source>
</evidence>
<feature type="binding site" evidence="4">
    <location>
        <position position="46"/>
    </location>
    <ligand>
        <name>1-deoxy-D-xylulose 5-phosphate</name>
        <dbReference type="ChEBI" id="CHEBI:57792"/>
    </ligand>
</feature>
<dbReference type="Pfam" id="PF03740">
    <property type="entry name" value="PdxJ"/>
    <property type="match status" value="1"/>
</dbReference>
<dbReference type="GO" id="GO:0033856">
    <property type="term" value="F:pyridoxine 5'-phosphate synthase activity"/>
    <property type="evidence" value="ECO:0007669"/>
    <property type="project" value="UniProtKB-UniRule"/>
</dbReference>
<dbReference type="CDD" id="cd00003">
    <property type="entry name" value="PNPsynthase"/>
    <property type="match status" value="1"/>
</dbReference>
<comment type="similarity">
    <text evidence="4">Belongs to the PNP synthase family.</text>
</comment>
<feature type="compositionally biased region" description="Low complexity" evidence="6">
    <location>
        <begin position="243"/>
        <end position="252"/>
    </location>
</feature>
<name>A0A4U1JDG0_9BACT</name>
<evidence type="ECO:0000313" key="7">
    <source>
        <dbReference type="EMBL" id="TKD08847.1"/>
    </source>
</evidence>
<feature type="binding site" evidence="4">
    <location>
        <position position="19"/>
    </location>
    <ligand>
        <name>3-amino-2-oxopropyl phosphate</name>
        <dbReference type="ChEBI" id="CHEBI:57279"/>
    </ligand>
</feature>
<evidence type="ECO:0000256" key="1">
    <source>
        <dbReference type="ARBA" id="ARBA00022490"/>
    </source>
</evidence>
<dbReference type="AlphaFoldDB" id="A0A4U1JDG0"/>
<feature type="site" description="Transition state stabilizer" evidence="4">
    <location>
        <position position="152"/>
    </location>
</feature>
<comment type="caution">
    <text evidence="7">The sequence shown here is derived from an EMBL/GenBank/DDBJ whole genome shotgun (WGS) entry which is preliminary data.</text>
</comment>
<evidence type="ECO:0000313" key="8">
    <source>
        <dbReference type="Proteomes" id="UP000309215"/>
    </source>
</evidence>
<dbReference type="GO" id="GO:0005829">
    <property type="term" value="C:cytosol"/>
    <property type="evidence" value="ECO:0007669"/>
    <property type="project" value="TreeGrafter"/>
</dbReference>
<dbReference type="OrthoDB" id="9806590at2"/>
<dbReference type="InterPro" id="IPR036130">
    <property type="entry name" value="Pyridoxine-5'_phos_synth"/>
</dbReference>
<dbReference type="Proteomes" id="UP000309215">
    <property type="component" value="Unassembled WGS sequence"/>
</dbReference>
<comment type="function">
    <text evidence="4">Catalyzes the complicated ring closure reaction between the two acyclic compounds 1-deoxy-D-xylulose-5-phosphate (DXP) and 3-amino-2-oxopropyl phosphate (1-amino-acetone-3-phosphate or AAP) to form pyridoxine 5'-phosphate (PNP) and inorganic phosphate.</text>
</comment>
<keyword evidence="3 4" id="KW-0664">Pyridoxine biosynthesis</keyword>
<dbReference type="RefSeq" id="WP_136929446.1">
    <property type="nucleotide sequence ID" value="NZ_SSMQ01000012.1"/>
</dbReference>
<dbReference type="InterPro" id="IPR004569">
    <property type="entry name" value="PyrdxlP_synth_PdxJ"/>
</dbReference>
<protein>
    <recommendedName>
        <fullName evidence="4 5">Pyridoxine 5'-phosphate synthase</fullName>
        <shortName evidence="4">PNP synthase</shortName>
        <ecNumber evidence="4 5">2.6.99.2</ecNumber>
    </recommendedName>
</protein>
<dbReference type="NCBIfam" id="NF003627">
    <property type="entry name" value="PRK05265.1-5"/>
    <property type="match status" value="1"/>
</dbReference>
<dbReference type="PANTHER" id="PTHR30456:SF0">
    <property type="entry name" value="PYRIDOXINE 5'-PHOSPHATE SYNTHASE"/>
    <property type="match status" value="1"/>
</dbReference>
<keyword evidence="2 4" id="KW-0808">Transferase</keyword>
<keyword evidence="1 4" id="KW-0963">Cytoplasm</keyword>
<comment type="catalytic activity">
    <reaction evidence="4">
        <text>3-amino-2-oxopropyl phosphate + 1-deoxy-D-xylulose 5-phosphate = pyridoxine 5'-phosphate + phosphate + 2 H2O + H(+)</text>
        <dbReference type="Rhea" id="RHEA:15265"/>
        <dbReference type="ChEBI" id="CHEBI:15377"/>
        <dbReference type="ChEBI" id="CHEBI:15378"/>
        <dbReference type="ChEBI" id="CHEBI:43474"/>
        <dbReference type="ChEBI" id="CHEBI:57279"/>
        <dbReference type="ChEBI" id="CHEBI:57792"/>
        <dbReference type="ChEBI" id="CHEBI:58589"/>
        <dbReference type="EC" id="2.6.99.2"/>
    </reaction>
</comment>
<evidence type="ECO:0000256" key="4">
    <source>
        <dbReference type="HAMAP-Rule" id="MF_00279"/>
    </source>
</evidence>
<feature type="region of interest" description="Disordered" evidence="6">
    <location>
        <begin position="241"/>
        <end position="262"/>
    </location>
</feature>
<gene>
    <name evidence="4" type="primary">pdxJ</name>
    <name evidence="7" type="ORF">E8A74_13730</name>
</gene>
<evidence type="ECO:0000256" key="2">
    <source>
        <dbReference type="ARBA" id="ARBA00022679"/>
    </source>
</evidence>
<organism evidence="7 8">
    <name type="scientific">Polyangium fumosum</name>
    <dbReference type="NCBI Taxonomy" id="889272"/>
    <lineage>
        <taxon>Bacteria</taxon>
        <taxon>Pseudomonadati</taxon>
        <taxon>Myxococcota</taxon>
        <taxon>Polyangia</taxon>
        <taxon>Polyangiales</taxon>
        <taxon>Polyangiaceae</taxon>
        <taxon>Polyangium</taxon>
    </lineage>
</organism>
<comment type="subunit">
    <text evidence="4">Homooctamer; tetramer of dimers.</text>
</comment>
<accession>A0A4U1JDG0</accession>